<sequence>MNLFIEDSIHGIHAEHYQVNESQSIQLFSGLSDHQDSELKLYKSDINDYTMSLNWFGINKWKIDYPIELKKVHKQSYGSKEQCVAIIKELYEKGNIDEIPDFIEVPISHFTLDEMLQFKKEDEMMLRGEDPDEYSDHQEISQHATISNQNPNAEKSSEASLQMGEQLGNSQKQSSTPPPTKVKTKSTIIKENKSTNNDNSLFSI</sequence>
<evidence type="ECO:0000313" key="3">
    <source>
        <dbReference type="Proteomes" id="UP001501758"/>
    </source>
</evidence>
<evidence type="ECO:0000313" key="2">
    <source>
        <dbReference type="EMBL" id="GAA0719136.1"/>
    </source>
</evidence>
<dbReference type="RefSeq" id="WP_343911993.1">
    <property type="nucleotide sequence ID" value="NZ_BAAAGE010000002.1"/>
</dbReference>
<dbReference type="Proteomes" id="UP001501758">
    <property type="component" value="Unassembled WGS sequence"/>
</dbReference>
<feature type="region of interest" description="Disordered" evidence="1">
    <location>
        <begin position="129"/>
        <end position="204"/>
    </location>
</feature>
<keyword evidence="3" id="KW-1185">Reference proteome</keyword>
<feature type="compositionally biased region" description="Polar residues" evidence="1">
    <location>
        <begin position="141"/>
        <end position="160"/>
    </location>
</feature>
<organism evidence="2 3">
    <name type="scientific">Aquimarina litoralis</name>
    <dbReference type="NCBI Taxonomy" id="584605"/>
    <lineage>
        <taxon>Bacteria</taxon>
        <taxon>Pseudomonadati</taxon>
        <taxon>Bacteroidota</taxon>
        <taxon>Flavobacteriia</taxon>
        <taxon>Flavobacteriales</taxon>
        <taxon>Flavobacteriaceae</taxon>
        <taxon>Aquimarina</taxon>
    </lineage>
</organism>
<comment type="caution">
    <text evidence="2">The sequence shown here is derived from an EMBL/GenBank/DDBJ whole genome shotgun (WGS) entry which is preliminary data.</text>
</comment>
<gene>
    <name evidence="2" type="ORF">GCM10009430_17850</name>
</gene>
<proteinExistence type="predicted"/>
<protein>
    <submittedName>
        <fullName evidence="2">Uncharacterized protein</fullName>
    </submittedName>
</protein>
<feature type="compositionally biased region" description="Polar residues" evidence="1">
    <location>
        <begin position="194"/>
        <end position="204"/>
    </location>
</feature>
<accession>A0ABN1IQ53</accession>
<name>A0ABN1IQ53_9FLAO</name>
<reference evidence="3" key="1">
    <citation type="journal article" date="2019" name="Int. J. Syst. Evol. Microbiol.">
        <title>The Global Catalogue of Microorganisms (GCM) 10K type strain sequencing project: providing services to taxonomists for standard genome sequencing and annotation.</title>
        <authorList>
            <consortium name="The Broad Institute Genomics Platform"/>
            <consortium name="The Broad Institute Genome Sequencing Center for Infectious Disease"/>
            <person name="Wu L."/>
            <person name="Ma J."/>
        </authorList>
    </citation>
    <scope>NUCLEOTIDE SEQUENCE [LARGE SCALE GENOMIC DNA]</scope>
    <source>
        <strain evidence="3">JCM 15974</strain>
    </source>
</reference>
<dbReference type="EMBL" id="BAAAGE010000002">
    <property type="protein sequence ID" value="GAA0719136.1"/>
    <property type="molecule type" value="Genomic_DNA"/>
</dbReference>
<feature type="compositionally biased region" description="Basic and acidic residues" evidence="1">
    <location>
        <begin position="129"/>
        <end position="140"/>
    </location>
</feature>
<evidence type="ECO:0000256" key="1">
    <source>
        <dbReference type="SAM" id="MobiDB-lite"/>
    </source>
</evidence>